<evidence type="ECO:0000256" key="3">
    <source>
        <dbReference type="ARBA" id="ARBA00022692"/>
    </source>
</evidence>
<reference evidence="8" key="1">
    <citation type="submission" date="2021-01" db="EMBL/GenBank/DDBJ databases">
        <authorList>
            <person name="Corre E."/>
            <person name="Pelletier E."/>
            <person name="Niang G."/>
            <person name="Scheremetjew M."/>
            <person name="Finn R."/>
            <person name="Kale V."/>
            <person name="Holt S."/>
            <person name="Cochrane G."/>
            <person name="Meng A."/>
            <person name="Brown T."/>
            <person name="Cohen L."/>
        </authorList>
    </citation>
    <scope>NUCLEOTIDE SEQUENCE</scope>
    <source>
        <strain evidence="8">RCC1614</strain>
    </source>
</reference>
<keyword evidence="4 7" id="KW-1133">Transmembrane helix</keyword>
<dbReference type="PANTHER" id="PTHR23504:SF15">
    <property type="entry name" value="MAJOR FACILITATOR SUPERFAMILY (MFS) PROFILE DOMAIN-CONTAINING PROTEIN"/>
    <property type="match status" value="1"/>
</dbReference>
<evidence type="ECO:0000256" key="4">
    <source>
        <dbReference type="ARBA" id="ARBA00022989"/>
    </source>
</evidence>
<evidence type="ECO:0008006" key="9">
    <source>
        <dbReference type="Google" id="ProtNLM"/>
    </source>
</evidence>
<feature type="compositionally biased region" description="Basic and acidic residues" evidence="6">
    <location>
        <begin position="274"/>
        <end position="285"/>
    </location>
</feature>
<dbReference type="PANTHER" id="PTHR23504">
    <property type="entry name" value="MAJOR FACILITATOR SUPERFAMILY DOMAIN-CONTAINING PROTEIN 10"/>
    <property type="match status" value="1"/>
</dbReference>
<feature type="transmembrane region" description="Helical" evidence="7">
    <location>
        <begin position="439"/>
        <end position="461"/>
    </location>
</feature>
<feature type="transmembrane region" description="Helical" evidence="7">
    <location>
        <begin position="583"/>
        <end position="603"/>
    </location>
</feature>
<feature type="transmembrane region" description="Helical" evidence="7">
    <location>
        <begin position="244"/>
        <end position="266"/>
    </location>
</feature>
<feature type="transmembrane region" description="Helical" evidence="7">
    <location>
        <begin position="634"/>
        <end position="654"/>
    </location>
</feature>
<evidence type="ECO:0000313" key="8">
    <source>
        <dbReference type="EMBL" id="CAD8238221.1"/>
    </source>
</evidence>
<feature type="compositionally biased region" description="Acidic residues" evidence="6">
    <location>
        <begin position="286"/>
        <end position="299"/>
    </location>
</feature>
<dbReference type="Pfam" id="PF07690">
    <property type="entry name" value="MFS_1"/>
    <property type="match status" value="1"/>
</dbReference>
<protein>
    <recommendedName>
        <fullName evidence="9">Major facilitator superfamily</fullName>
    </recommendedName>
</protein>
<sequence length="665" mass="69869">MDLSLAKSLSHMRRSESWRSFARGVGGVVRRVGSVKNLVGKSARSSTATPLDWYCVFGVQALSMVSILSTTYIFSTAVFMCKFWGARDDADASLRAGVVIAAKPAFSAISSYPWGIAGDKAGFRATMLLSAFATMLLTAALGCVRSFAWAVAVRAASGLFDGVMTNSRSCMAKISDRTNAARAFSTFGITYGLGSTIAPTLSALLAYPCGGGSGDVEDGTSTDTDAGLFDEDECPTPYFRDYPFFLSSAWVLVAGAMLWTFAFAYLRVPGESARKDGAARGGYDRIDDEGGDGEGEIGVDVERGGGGGGGGKGEGAEVEMSAAATSARPRKQRGTPEKEDGEGLLPDVGACDSPRSSASESSVAVVRMDGELANADAADAPATVVAETEDDRAEAETSALLRGGDGPDDDADTETEEDETSTDAEATPWHEDRTIKLAVINQVACTFAILTGAELTPIWMATRRENGGLGFSAIDIGIFGSVMGVSILLFSAFLFSYLSDRYGATRSVTWALFLNGVVYLAHPLAAYAIRSSRALTWTLIVVFAMCRGCMGPVVMGGVSLILNNSSPRGKLGAVNGFSGAFTNVARAAAPILSGGLIAGMVHATRELRRSKSEDGDDVKGDVALFFAEGFNPTWWPFTLLGVAMFILARFSGALPKSLDFPNPKQ</sequence>
<feature type="transmembrane region" description="Helical" evidence="7">
    <location>
        <begin position="473"/>
        <end position="498"/>
    </location>
</feature>
<feature type="transmembrane region" description="Helical" evidence="7">
    <location>
        <begin position="535"/>
        <end position="562"/>
    </location>
</feature>
<dbReference type="EMBL" id="HBDY01008219">
    <property type="protein sequence ID" value="CAD8238221.1"/>
    <property type="molecule type" value="Transcribed_RNA"/>
</dbReference>
<feature type="transmembrane region" description="Helical" evidence="7">
    <location>
        <begin position="94"/>
        <end position="115"/>
    </location>
</feature>
<dbReference type="InterPro" id="IPR011701">
    <property type="entry name" value="MFS"/>
</dbReference>
<dbReference type="InterPro" id="IPR036259">
    <property type="entry name" value="MFS_trans_sf"/>
</dbReference>
<organism evidence="8">
    <name type="scientific">Micromonas pusilla</name>
    <name type="common">Picoplanktonic green alga</name>
    <name type="synonym">Chromulina pusilla</name>
    <dbReference type="NCBI Taxonomy" id="38833"/>
    <lineage>
        <taxon>Eukaryota</taxon>
        <taxon>Viridiplantae</taxon>
        <taxon>Chlorophyta</taxon>
        <taxon>Mamiellophyceae</taxon>
        <taxon>Mamiellales</taxon>
        <taxon>Mamiellaceae</taxon>
        <taxon>Micromonas</taxon>
    </lineage>
</organism>
<dbReference type="SUPFAM" id="SSF103473">
    <property type="entry name" value="MFS general substrate transporter"/>
    <property type="match status" value="1"/>
</dbReference>
<dbReference type="GO" id="GO:0022857">
    <property type="term" value="F:transmembrane transporter activity"/>
    <property type="evidence" value="ECO:0007669"/>
    <property type="project" value="InterPro"/>
</dbReference>
<gene>
    <name evidence="8" type="ORF">MPUS1402_LOCUS6080</name>
</gene>
<evidence type="ECO:0000256" key="5">
    <source>
        <dbReference type="ARBA" id="ARBA00023136"/>
    </source>
</evidence>
<feature type="compositionally biased region" description="Low complexity" evidence="6">
    <location>
        <begin position="376"/>
        <end position="386"/>
    </location>
</feature>
<keyword evidence="5 7" id="KW-0472">Membrane</keyword>
<feature type="compositionally biased region" description="Acidic residues" evidence="6">
    <location>
        <begin position="406"/>
        <end position="422"/>
    </location>
</feature>
<dbReference type="AlphaFoldDB" id="A0A7R9TLP2"/>
<dbReference type="Gene3D" id="1.20.1250.20">
    <property type="entry name" value="MFS general substrate transporter like domains"/>
    <property type="match status" value="2"/>
</dbReference>
<evidence type="ECO:0000256" key="2">
    <source>
        <dbReference type="ARBA" id="ARBA00022448"/>
    </source>
</evidence>
<evidence type="ECO:0000256" key="1">
    <source>
        <dbReference type="ARBA" id="ARBA00004141"/>
    </source>
</evidence>
<evidence type="ECO:0000256" key="6">
    <source>
        <dbReference type="SAM" id="MobiDB-lite"/>
    </source>
</evidence>
<feature type="region of interest" description="Disordered" evidence="6">
    <location>
        <begin position="376"/>
        <end position="428"/>
    </location>
</feature>
<feature type="transmembrane region" description="Helical" evidence="7">
    <location>
        <begin position="51"/>
        <end position="74"/>
    </location>
</feature>
<keyword evidence="2" id="KW-0813">Transport</keyword>
<feature type="transmembrane region" description="Helical" evidence="7">
    <location>
        <begin position="510"/>
        <end position="529"/>
    </location>
</feature>
<keyword evidence="3 7" id="KW-0812">Transmembrane</keyword>
<feature type="transmembrane region" description="Helical" evidence="7">
    <location>
        <begin position="127"/>
        <end position="152"/>
    </location>
</feature>
<accession>A0A7R9TLP2</accession>
<evidence type="ECO:0000256" key="7">
    <source>
        <dbReference type="SAM" id="Phobius"/>
    </source>
</evidence>
<dbReference type="GO" id="GO:0016020">
    <property type="term" value="C:membrane"/>
    <property type="evidence" value="ECO:0007669"/>
    <property type="project" value="UniProtKB-SubCell"/>
</dbReference>
<feature type="region of interest" description="Disordered" evidence="6">
    <location>
        <begin position="274"/>
        <end position="363"/>
    </location>
</feature>
<comment type="subcellular location">
    <subcellularLocation>
        <location evidence="1">Membrane</location>
        <topology evidence="1">Multi-pass membrane protein</topology>
    </subcellularLocation>
</comment>
<feature type="compositionally biased region" description="Gly residues" evidence="6">
    <location>
        <begin position="304"/>
        <end position="313"/>
    </location>
</feature>
<name>A0A7R9TLP2_MICPS</name>
<proteinExistence type="predicted"/>